<feature type="transmembrane region" description="Helical" evidence="5">
    <location>
        <begin position="320"/>
        <end position="342"/>
    </location>
</feature>
<organism evidence="8 9">
    <name type="scientific">Comamonas endophytica</name>
    <dbReference type="NCBI Taxonomy" id="2949090"/>
    <lineage>
        <taxon>Bacteria</taxon>
        <taxon>Pseudomonadati</taxon>
        <taxon>Pseudomonadota</taxon>
        <taxon>Betaproteobacteria</taxon>
        <taxon>Burkholderiales</taxon>
        <taxon>Comamonadaceae</taxon>
        <taxon>Comamonas</taxon>
    </lineage>
</organism>
<reference evidence="8" key="1">
    <citation type="submission" date="2022-09" db="EMBL/GenBank/DDBJ databases">
        <title>The complete genome of Acidovorax sp. 5MLIR.</title>
        <authorList>
            <person name="Liu L."/>
            <person name="Yue J."/>
            <person name="Yang F."/>
            <person name="Yuan J."/>
            <person name="Li L."/>
        </authorList>
    </citation>
    <scope>NUCLEOTIDE SEQUENCE</scope>
    <source>
        <strain evidence="8">5MLIR</strain>
    </source>
</reference>
<proteinExistence type="predicted"/>
<feature type="domain" description="GYF" evidence="7">
    <location>
        <begin position="153"/>
        <end position="202"/>
    </location>
</feature>
<evidence type="ECO:0000313" key="8">
    <source>
        <dbReference type="EMBL" id="UYG52260.1"/>
    </source>
</evidence>
<evidence type="ECO:0000256" key="1">
    <source>
        <dbReference type="ARBA" id="ARBA00004141"/>
    </source>
</evidence>
<gene>
    <name evidence="8" type="ORF">M9799_03195</name>
</gene>
<evidence type="ECO:0000256" key="2">
    <source>
        <dbReference type="ARBA" id="ARBA00022692"/>
    </source>
</evidence>
<comment type="subcellular location">
    <subcellularLocation>
        <location evidence="1">Membrane</location>
        <topology evidence="1">Multi-pass membrane protein</topology>
    </subcellularLocation>
</comment>
<keyword evidence="9" id="KW-1185">Reference proteome</keyword>
<sequence>MWWYLVGDSPQGPVSMQALEDMLNQGEMTQQSLVWKEGMSDWISVAELLRLRGTDTARVKPALPADLTPATASRRLMQRLAVWVWLVAMPPAMRIMELLLQLEPASTAWPWFQRPSAYLCWTLAVLLMAAEIAVWWFGPARHPAGDPRRQDAWWLWLGGSPQGPVSAQALEALLHQGKMAQHSLVWKKGLSDWISLAQLADLRKSGALQLEPGLPFDLALAGAWRRFLARMLDLCAISAPIALLGWLLLQQIPGFALWLQRPSAPFQLTLALLPLALLVEAGIFTRFGSTPGKALLGVMVLTPDGQRPTGAQYLRRQWGVFYYGLAMGLPLLSLIAMAAQGLSLQLGEPTPYDLNRFTVRARRLCQTEVRMLVLACIGCTMIGVSYAMAYLGY</sequence>
<evidence type="ECO:0000256" key="4">
    <source>
        <dbReference type="ARBA" id="ARBA00023136"/>
    </source>
</evidence>
<evidence type="ECO:0000256" key="5">
    <source>
        <dbReference type="SAM" id="Phobius"/>
    </source>
</evidence>
<name>A0ABY6GC25_9BURK</name>
<feature type="domain" description="GYF" evidence="7">
    <location>
        <begin position="2"/>
        <end position="48"/>
    </location>
</feature>
<feature type="transmembrane region" description="Helical" evidence="5">
    <location>
        <begin position="80"/>
        <end position="96"/>
    </location>
</feature>
<feature type="transmembrane region" description="Helical" evidence="5">
    <location>
        <begin position="234"/>
        <end position="252"/>
    </location>
</feature>
<evidence type="ECO:0000256" key="3">
    <source>
        <dbReference type="ARBA" id="ARBA00022989"/>
    </source>
</evidence>
<dbReference type="Pfam" id="PF06271">
    <property type="entry name" value="RDD"/>
    <property type="match status" value="1"/>
</dbReference>
<feature type="transmembrane region" description="Helical" evidence="5">
    <location>
        <begin position="264"/>
        <end position="284"/>
    </location>
</feature>
<keyword evidence="3 5" id="KW-1133">Transmembrane helix</keyword>
<keyword evidence="2 5" id="KW-0812">Transmembrane</keyword>
<dbReference type="InterPro" id="IPR025640">
    <property type="entry name" value="GYF_2"/>
</dbReference>
<evidence type="ECO:0000313" key="9">
    <source>
        <dbReference type="Proteomes" id="UP001162800"/>
    </source>
</evidence>
<dbReference type="Pfam" id="PF14237">
    <property type="entry name" value="GYF_2"/>
    <property type="match status" value="2"/>
</dbReference>
<dbReference type="InterPro" id="IPR010432">
    <property type="entry name" value="RDD"/>
</dbReference>
<dbReference type="RefSeq" id="WP_231044199.1">
    <property type="nucleotide sequence ID" value="NZ_CP106881.1"/>
</dbReference>
<feature type="transmembrane region" description="Helical" evidence="5">
    <location>
        <begin position="116"/>
        <end position="138"/>
    </location>
</feature>
<accession>A0ABY6GC25</accession>
<feature type="transmembrane region" description="Helical" evidence="5">
    <location>
        <begin position="371"/>
        <end position="391"/>
    </location>
</feature>
<evidence type="ECO:0000259" key="6">
    <source>
        <dbReference type="Pfam" id="PF06271"/>
    </source>
</evidence>
<keyword evidence="4 5" id="KW-0472">Membrane</keyword>
<protein>
    <submittedName>
        <fullName evidence="8">RDD family protein</fullName>
    </submittedName>
</protein>
<dbReference type="EMBL" id="CP106881">
    <property type="protein sequence ID" value="UYG52260.1"/>
    <property type="molecule type" value="Genomic_DNA"/>
</dbReference>
<dbReference type="Proteomes" id="UP001162800">
    <property type="component" value="Chromosome"/>
</dbReference>
<feature type="domain" description="RDD" evidence="6">
    <location>
        <begin position="220"/>
        <end position="335"/>
    </location>
</feature>
<evidence type="ECO:0000259" key="7">
    <source>
        <dbReference type="Pfam" id="PF14237"/>
    </source>
</evidence>